<dbReference type="EMBL" id="QGMI01000541">
    <property type="protein sequence ID" value="TVY39191.1"/>
    <property type="molecule type" value="Genomic_DNA"/>
</dbReference>
<evidence type="ECO:0000256" key="5">
    <source>
        <dbReference type="RuleBase" id="RU362118"/>
    </source>
</evidence>
<dbReference type="InterPro" id="IPR015421">
    <property type="entry name" value="PyrdxlP-dep_Trfase_major"/>
</dbReference>
<name>A0A8H8RQB1_9HELO</name>
<keyword evidence="3" id="KW-0808">Transferase</keyword>
<dbReference type="GO" id="GO:0071269">
    <property type="term" value="P:L-homocysteine biosynthetic process"/>
    <property type="evidence" value="ECO:0007669"/>
    <property type="project" value="TreeGrafter"/>
</dbReference>
<comment type="cofactor">
    <cofactor evidence="1 5">
        <name>pyridoxal 5'-phosphate</name>
        <dbReference type="ChEBI" id="CHEBI:597326"/>
    </cofactor>
</comment>
<organism evidence="6 7">
    <name type="scientific">Lachnellula occidentalis</name>
    <dbReference type="NCBI Taxonomy" id="215460"/>
    <lineage>
        <taxon>Eukaryota</taxon>
        <taxon>Fungi</taxon>
        <taxon>Dikarya</taxon>
        <taxon>Ascomycota</taxon>
        <taxon>Pezizomycotina</taxon>
        <taxon>Leotiomycetes</taxon>
        <taxon>Helotiales</taxon>
        <taxon>Lachnaceae</taxon>
        <taxon>Lachnellula</taxon>
    </lineage>
</organism>
<evidence type="ECO:0000313" key="7">
    <source>
        <dbReference type="Proteomes" id="UP000443090"/>
    </source>
</evidence>
<proteinExistence type="inferred from homology"/>
<dbReference type="GO" id="GO:0003961">
    <property type="term" value="F:O-acetylhomoserine aminocarboxypropyltransferase activity"/>
    <property type="evidence" value="ECO:0007669"/>
    <property type="project" value="TreeGrafter"/>
</dbReference>
<feature type="non-terminal residue" evidence="6">
    <location>
        <position position="1"/>
    </location>
</feature>
<dbReference type="Gene3D" id="3.90.1150.10">
    <property type="entry name" value="Aspartate Aminotransferase, domain 1"/>
    <property type="match status" value="1"/>
</dbReference>
<dbReference type="InterPro" id="IPR015422">
    <property type="entry name" value="PyrdxlP-dep_Trfase_small"/>
</dbReference>
<dbReference type="InterPro" id="IPR015424">
    <property type="entry name" value="PyrdxlP-dep_Trfase"/>
</dbReference>
<dbReference type="AlphaFoldDB" id="A0A8H8RQB1"/>
<keyword evidence="7" id="KW-1185">Reference proteome</keyword>
<comment type="caution">
    <text evidence="6">The sequence shown here is derived from an EMBL/GenBank/DDBJ whole genome shotgun (WGS) entry which is preliminary data.</text>
</comment>
<dbReference type="PANTHER" id="PTHR43797">
    <property type="entry name" value="HOMOCYSTEINE/CYSTEINE SYNTHASE"/>
    <property type="match status" value="1"/>
</dbReference>
<dbReference type="GO" id="GO:0005737">
    <property type="term" value="C:cytoplasm"/>
    <property type="evidence" value="ECO:0007669"/>
    <property type="project" value="TreeGrafter"/>
</dbReference>
<gene>
    <name evidence="6" type="primary">cysD_1</name>
    <name evidence="6" type="ORF">LOCC1_G005091</name>
</gene>
<dbReference type="Pfam" id="PF01053">
    <property type="entry name" value="Cys_Met_Meta_PP"/>
    <property type="match status" value="1"/>
</dbReference>
<evidence type="ECO:0000256" key="3">
    <source>
        <dbReference type="ARBA" id="ARBA00022679"/>
    </source>
</evidence>
<dbReference type="GO" id="GO:0006535">
    <property type="term" value="P:cysteine biosynthetic process from serine"/>
    <property type="evidence" value="ECO:0007669"/>
    <property type="project" value="TreeGrafter"/>
</dbReference>
<comment type="similarity">
    <text evidence="2 5">Belongs to the trans-sulfuration enzymes family.</text>
</comment>
<dbReference type="GO" id="GO:0019346">
    <property type="term" value="P:transsulfuration"/>
    <property type="evidence" value="ECO:0007669"/>
    <property type="project" value="InterPro"/>
</dbReference>
<dbReference type="PANTHER" id="PTHR43797:SF2">
    <property type="entry name" value="HOMOCYSTEINE_CYSTEINE SYNTHASE"/>
    <property type="match status" value="1"/>
</dbReference>
<dbReference type="InterPro" id="IPR000277">
    <property type="entry name" value="Cys/Met-Metab_PyrdxlP-dep_enz"/>
</dbReference>
<dbReference type="GO" id="GO:0030170">
    <property type="term" value="F:pyridoxal phosphate binding"/>
    <property type="evidence" value="ECO:0007669"/>
    <property type="project" value="InterPro"/>
</dbReference>
<dbReference type="SUPFAM" id="SSF53383">
    <property type="entry name" value="PLP-dependent transferases"/>
    <property type="match status" value="1"/>
</dbReference>
<dbReference type="GO" id="GO:0004124">
    <property type="term" value="F:cysteine synthase activity"/>
    <property type="evidence" value="ECO:0007669"/>
    <property type="project" value="TreeGrafter"/>
</dbReference>
<dbReference type="PIRSF" id="PIRSF001434">
    <property type="entry name" value="CGS"/>
    <property type="match status" value="1"/>
</dbReference>
<evidence type="ECO:0000256" key="4">
    <source>
        <dbReference type="ARBA" id="ARBA00022898"/>
    </source>
</evidence>
<evidence type="ECO:0000313" key="6">
    <source>
        <dbReference type="EMBL" id="TVY39191.1"/>
    </source>
</evidence>
<dbReference type="Gene3D" id="3.40.640.10">
    <property type="entry name" value="Type I PLP-dependent aspartate aminotransferase-like (Major domain)"/>
    <property type="match status" value="1"/>
</dbReference>
<evidence type="ECO:0000256" key="1">
    <source>
        <dbReference type="ARBA" id="ARBA00001933"/>
    </source>
</evidence>
<dbReference type="InterPro" id="IPR006235">
    <property type="entry name" value="OAc-hSer/O-AcSer_sulfhydrylase"/>
</dbReference>
<dbReference type="Proteomes" id="UP000443090">
    <property type="component" value="Unassembled WGS sequence"/>
</dbReference>
<accession>A0A8H8RQB1</accession>
<dbReference type="OrthoDB" id="3512640at2759"/>
<keyword evidence="4 5" id="KW-0663">Pyridoxal phosphate</keyword>
<evidence type="ECO:0000256" key="2">
    <source>
        <dbReference type="ARBA" id="ARBA00009077"/>
    </source>
</evidence>
<sequence>MAPEPTPPKAPKLEQSSFQFETSGVHAGLSRSDNGNCAISLTCLQSFVFDNSAHGAAIFGMTADAFCYSRIANPTVDVFEKRMATLEGGAAALAAASGQAALFMTITALAQAGDNIVIASQVCDVSKNIFRYRLPPLGITARFAESGDGELIRKAINEHTKGVLVESISSTDLLVSDIATLAVVAHGAGVPLIVDNTAGAGGFLLRPLDHGADIIVESAAEWLSISGSNAAGIIIDSGKFDWVKNQARFPQFFEHSPGFHGLRMWEKFGNLVFISFARIAVLRDMGPCLNPFEAFQLLAGLETLSVRLERISNNAAKLAAWLVSDDRVEEVRYPGLETNTSYHLSKRYCQRGYGGLLSIKLKNTKESILTTSKVVSFGGSIGGSKTIVVKTDGLHEDQKQAGSIYVSVGLENIVLPLMQAELL</sequence>
<reference evidence="6 7" key="1">
    <citation type="submission" date="2018-05" db="EMBL/GenBank/DDBJ databases">
        <title>Genome sequencing and assembly of the regulated plant pathogen Lachnellula willkommii and related sister species for the development of diagnostic species identification markers.</title>
        <authorList>
            <person name="Giroux E."/>
            <person name="Bilodeau G."/>
        </authorList>
    </citation>
    <scope>NUCLEOTIDE SEQUENCE [LARGE SCALE GENOMIC DNA]</scope>
    <source>
        <strain evidence="6 7">CBS 160.35</strain>
    </source>
</reference>
<protein>
    <submittedName>
        <fullName evidence="6">Homocysteine synthase</fullName>
    </submittedName>
</protein>